<reference evidence="1" key="2">
    <citation type="submission" date="2025-09" db="UniProtKB">
        <authorList>
            <consortium name="EnsemblPlants"/>
        </authorList>
    </citation>
    <scope>IDENTIFICATION</scope>
</reference>
<dbReference type="EnsemblPlants" id="AVESA.00010b.r2.3AG0431560.1">
    <property type="protein sequence ID" value="AVESA.00010b.r2.3AG0431560.1.CDS.1"/>
    <property type="gene ID" value="AVESA.00010b.r2.3AG0431560"/>
</dbReference>
<evidence type="ECO:0000313" key="2">
    <source>
        <dbReference type="Proteomes" id="UP001732700"/>
    </source>
</evidence>
<keyword evidence="2" id="KW-1185">Reference proteome</keyword>
<dbReference type="Proteomes" id="UP001732700">
    <property type="component" value="Chromosome 3A"/>
</dbReference>
<reference evidence="1" key="1">
    <citation type="submission" date="2021-05" db="EMBL/GenBank/DDBJ databases">
        <authorList>
            <person name="Scholz U."/>
            <person name="Mascher M."/>
            <person name="Fiebig A."/>
        </authorList>
    </citation>
    <scope>NUCLEOTIDE SEQUENCE [LARGE SCALE GENOMIC DNA]</scope>
</reference>
<protein>
    <submittedName>
        <fullName evidence="1">Uncharacterized protein</fullName>
    </submittedName>
</protein>
<proteinExistence type="predicted"/>
<evidence type="ECO:0000313" key="1">
    <source>
        <dbReference type="EnsemblPlants" id="AVESA.00010b.r2.3AG0431560.1.CDS.1"/>
    </source>
</evidence>
<organism evidence="1 2">
    <name type="scientific">Avena sativa</name>
    <name type="common">Oat</name>
    <dbReference type="NCBI Taxonomy" id="4498"/>
    <lineage>
        <taxon>Eukaryota</taxon>
        <taxon>Viridiplantae</taxon>
        <taxon>Streptophyta</taxon>
        <taxon>Embryophyta</taxon>
        <taxon>Tracheophyta</taxon>
        <taxon>Spermatophyta</taxon>
        <taxon>Magnoliopsida</taxon>
        <taxon>Liliopsida</taxon>
        <taxon>Poales</taxon>
        <taxon>Poaceae</taxon>
        <taxon>BOP clade</taxon>
        <taxon>Pooideae</taxon>
        <taxon>Poodae</taxon>
        <taxon>Poeae</taxon>
        <taxon>Poeae Chloroplast Group 1 (Aveneae type)</taxon>
        <taxon>Aveninae</taxon>
        <taxon>Avena</taxon>
    </lineage>
</organism>
<sequence length="150" mass="16170">MATAPPSTATCATALHFSHPSLPWSNAGGVGHVHFFRRPFRAPQRRSGGEVARAALGGLLGGMFGGGGGDDGEAARRKYNDTVALVNRLETEVSALSDADLRSRTSELQERARAGESLDSLLSVRTQEHPESLTISCIRVHSRFQSDWRQ</sequence>
<name>A0ACD5VIN7_AVESA</name>
<accession>A0ACD5VIN7</accession>